<gene>
    <name evidence="1" type="ordered locus">Tagg_0012</name>
</gene>
<evidence type="ECO:0000313" key="1">
    <source>
        <dbReference type="EMBL" id="ADG90294.1"/>
    </source>
</evidence>
<evidence type="ECO:0000313" key="2">
    <source>
        <dbReference type="Proteomes" id="UP000002376"/>
    </source>
</evidence>
<accession>D5TZJ4</accession>
<dbReference type="Proteomes" id="UP000002376">
    <property type="component" value="Chromosome"/>
</dbReference>
<dbReference type="CDD" id="cd17040">
    <property type="entry name" value="Ubl_MoaD_like"/>
    <property type="match status" value="1"/>
</dbReference>
<proteinExistence type="predicted"/>
<dbReference type="eggNOG" id="arCOG00536">
    <property type="taxonomic scope" value="Archaea"/>
</dbReference>
<dbReference type="InterPro" id="IPR016155">
    <property type="entry name" value="Mopterin_synth/thiamin_S_b"/>
</dbReference>
<dbReference type="AlphaFoldDB" id="D5TZJ4"/>
<reference evidence="1 2" key="1">
    <citation type="journal article" date="2010" name="Stand. Genomic Sci.">
        <title>Complete genome sequence of Thermosphaera aggregans type strain (M11TL).</title>
        <authorList>
            <person name="Spring S."/>
            <person name="Rachel R."/>
            <person name="Lapidus A."/>
            <person name="Davenport K."/>
            <person name="Tice H."/>
            <person name="Copeland A."/>
            <person name="Cheng J.F."/>
            <person name="Lucas S."/>
            <person name="Chen F."/>
            <person name="Nolan M."/>
            <person name="Bruce D."/>
            <person name="Goodwin L."/>
            <person name="Pitluck S."/>
            <person name="Ivanova N."/>
            <person name="Mavromatis K."/>
            <person name="Ovchinnikova G."/>
            <person name="Pati A."/>
            <person name="Chen A."/>
            <person name="Palaniappan K."/>
            <person name="Land M."/>
            <person name="Hauser L."/>
            <person name="Chang Y.J."/>
            <person name="Jeffries C.C."/>
            <person name="Brettin T."/>
            <person name="Detter J.C."/>
            <person name="Tapia R."/>
            <person name="Han C."/>
            <person name="Heimerl T."/>
            <person name="Weikl F."/>
            <person name="Brambilla E."/>
            <person name="Goker M."/>
            <person name="Bristow J."/>
            <person name="Eisen J.A."/>
            <person name="Markowitz V."/>
            <person name="Hugenholtz P."/>
            <person name="Kyrpides N.C."/>
            <person name="Klenk H.P."/>
        </authorList>
    </citation>
    <scope>NUCLEOTIDE SEQUENCE [LARGE SCALE GENOMIC DNA]</scope>
    <source>
        <strain evidence="2">DSM 11486 / M11TL</strain>
    </source>
</reference>
<dbReference type="InterPro" id="IPR012675">
    <property type="entry name" value="Beta-grasp_dom_sf"/>
</dbReference>
<dbReference type="HOGENOM" id="CLU_2476192_0_0_2"/>
<dbReference type="EMBL" id="CP001939">
    <property type="protein sequence ID" value="ADG90294.1"/>
    <property type="molecule type" value="Genomic_DNA"/>
</dbReference>
<dbReference type="Pfam" id="PF02597">
    <property type="entry name" value="ThiS"/>
    <property type="match status" value="1"/>
</dbReference>
<organism evidence="1 2">
    <name type="scientific">Thermosphaera aggregans (strain DSM 11486 / M11TL)</name>
    <dbReference type="NCBI Taxonomy" id="633148"/>
    <lineage>
        <taxon>Archaea</taxon>
        <taxon>Thermoproteota</taxon>
        <taxon>Thermoprotei</taxon>
        <taxon>Desulfurococcales</taxon>
        <taxon>Desulfurococcaceae</taxon>
        <taxon>Thermosphaera</taxon>
    </lineage>
</organism>
<dbReference type="SUPFAM" id="SSF54285">
    <property type="entry name" value="MoaD/ThiS"/>
    <property type="match status" value="1"/>
</dbReference>
<protein>
    <submittedName>
        <fullName evidence="1">ThiamineS protein</fullName>
    </submittedName>
</protein>
<dbReference type="Gene3D" id="3.10.20.30">
    <property type="match status" value="1"/>
</dbReference>
<sequence>MIYIKVGLLKITVVFLGRASEFSQKSIITVELPENATLYDLLKKLGETVNPRIFTKFLEGQFVFVTYVNDTPTISLTTPLRDGDRVSLITPEMGG</sequence>
<dbReference type="STRING" id="633148.Tagg_0012"/>
<name>D5TZJ4_THEAM</name>
<dbReference type="KEGG" id="tag:Tagg_0012"/>
<reference evidence="2" key="2">
    <citation type="journal article" date="2010" name="Stand. Genomic Sci.">
        <title>Complete genome sequence of Thermosphaera aggregans type strain (M11TLT).</title>
        <authorList>
            <person name="Spring S."/>
            <person name="Rachel R."/>
            <person name="Lapidus A."/>
            <person name="Davenport K."/>
            <person name="Tice H."/>
            <person name="Copeland A."/>
            <person name="Cheng J.-F."/>
            <person name="Lucas S."/>
            <person name="Chen F."/>
            <person name="Nolan M."/>
            <person name="Bruce D."/>
            <person name="Goodwin L."/>
            <person name="Pitluck S."/>
            <person name="Ivanova N."/>
            <person name="Mavromatis K."/>
            <person name="Ovchinnikova G."/>
            <person name="Pati A."/>
            <person name="Chen A."/>
            <person name="Palaniappan K."/>
            <person name="Land M."/>
            <person name="Hauser L."/>
            <person name="Chang Y.-J."/>
            <person name="Jeffries C.C."/>
            <person name="Brettin T."/>
            <person name="Detter J.C."/>
            <person name="Tapia R."/>
            <person name="Han C."/>
            <person name="Heimerl T."/>
            <person name="Weikl F."/>
            <person name="Brambilla E."/>
            <person name="Goker M."/>
            <person name="Bristow J."/>
            <person name="Eisen J.A."/>
            <person name="Markowitz V."/>
            <person name="Hugenholtz P."/>
            <person name="Kyrpides N.C."/>
            <person name="Klenk H.-P."/>
        </authorList>
    </citation>
    <scope>NUCLEOTIDE SEQUENCE [LARGE SCALE GENOMIC DNA]</scope>
    <source>
        <strain evidence="2">DSM 11486 / M11TL</strain>
    </source>
</reference>
<dbReference type="InterPro" id="IPR003749">
    <property type="entry name" value="ThiS/MoaD-like"/>
</dbReference>
<reference key="3">
    <citation type="submission" date="2010-02" db="EMBL/GenBank/DDBJ databases">
        <title>Complete genome sequence of Thermosphaera aggregans type strain (M11TL).</title>
        <authorList>
            <consortium name="US DOE Joint Genome Institute (JGI-PGF)"/>
            <person name="Spring S."/>
            <person name="Lapidus A."/>
            <person name="Munk C."/>
            <person name="Schroeder M."/>
            <person name="Glavina Del Rio T."/>
            <person name="Tice H."/>
            <person name="Copeland A."/>
            <person name="Cheng J.-F."/>
            <person name="Lucas S."/>
            <person name="Chen F."/>
            <person name="Nolan M."/>
            <person name="Bruce D."/>
            <person name="Goodwin L."/>
            <person name="Pitluck S."/>
            <person name="Ivanova N."/>
            <person name="Mavromatis K."/>
            <person name="Ovchinnikova G."/>
            <person name="Pati A."/>
            <person name="Chen A."/>
            <person name="Palaniappan K."/>
            <person name="Land M."/>
            <person name="Hauser L."/>
            <person name="Chang Y.-J."/>
            <person name="Jeffries C.C."/>
            <person name="Brettin T."/>
            <person name="Detter J.C."/>
            <person name="Tapia R."/>
            <person name="Han C."/>
            <person name="Chain P."/>
            <person name="Heimerl T."/>
            <person name="Weik F."/>
            <person name="Goker M."/>
            <person name="Rachel R."/>
            <person name="Bristow J."/>
            <person name="Eisen J.A."/>
            <person name="Markowitz V."/>
            <person name="Hugenholtz P."/>
            <person name="Kyrpides N.C."/>
            <person name="Klenk H.-P."/>
        </authorList>
    </citation>
    <scope>NUCLEOTIDE SEQUENCE</scope>
    <source>
        <strain>DSM 11486</strain>
    </source>
</reference>
<keyword evidence="2" id="KW-1185">Reference proteome</keyword>